<evidence type="ECO:0000313" key="3">
    <source>
        <dbReference type="Proteomes" id="UP000095149"/>
    </source>
</evidence>
<dbReference type="AlphaFoldDB" id="A0A1E3KBG1"/>
<dbReference type="OrthoDB" id="10513977at2759"/>
<protein>
    <submittedName>
        <fullName evidence="2">Uncharacterized protein</fullName>
    </submittedName>
</protein>
<proteinExistence type="predicted"/>
<gene>
    <name evidence="2" type="ORF">I350_01049</name>
</gene>
<feature type="region of interest" description="Disordered" evidence="1">
    <location>
        <begin position="1"/>
        <end position="161"/>
    </location>
</feature>
<organism evidence="2 3">
    <name type="scientific">Cryptococcus amylolentus CBS 6273</name>
    <dbReference type="NCBI Taxonomy" id="1296118"/>
    <lineage>
        <taxon>Eukaryota</taxon>
        <taxon>Fungi</taxon>
        <taxon>Dikarya</taxon>
        <taxon>Basidiomycota</taxon>
        <taxon>Agaricomycotina</taxon>
        <taxon>Tremellomycetes</taxon>
        <taxon>Tremellales</taxon>
        <taxon>Cryptococcaceae</taxon>
        <taxon>Cryptococcus</taxon>
    </lineage>
</organism>
<feature type="compositionally biased region" description="Basic and acidic residues" evidence="1">
    <location>
        <begin position="77"/>
        <end position="103"/>
    </location>
</feature>
<comment type="caution">
    <text evidence="2">The sequence shown here is derived from an EMBL/GenBank/DDBJ whole genome shotgun (WGS) entry which is preliminary data.</text>
</comment>
<feature type="compositionally biased region" description="Low complexity" evidence="1">
    <location>
        <begin position="141"/>
        <end position="152"/>
    </location>
</feature>
<dbReference type="Proteomes" id="UP000095149">
    <property type="component" value="Unassembled WGS sequence"/>
</dbReference>
<accession>A0A1E3KBG1</accession>
<evidence type="ECO:0000313" key="2">
    <source>
        <dbReference type="EMBL" id="ODO10454.1"/>
    </source>
</evidence>
<name>A0A1E3KBG1_9TREE</name>
<feature type="compositionally biased region" description="Basic residues" evidence="1">
    <location>
        <begin position="126"/>
        <end position="140"/>
    </location>
</feature>
<sequence>MSGDQPYYDHTGSSGGGFSQYTDEPDTYGGYGAESNASTGGYPGQSCSEGYGESPFGEDEDDEDDEDDFLDPEEEERMMKEQSDRGLREYTKRLIEIQEEYERLTQSSSGGSRGSGGSDQRSSSSSKKKRAEKPKRKPAKKPSSSKSEQASELTDIDEEEE</sequence>
<dbReference type="EMBL" id="MEKH01000002">
    <property type="protein sequence ID" value="ODO10454.1"/>
    <property type="molecule type" value="Genomic_DNA"/>
</dbReference>
<reference evidence="2 3" key="1">
    <citation type="submission" date="2016-06" db="EMBL/GenBank/DDBJ databases">
        <title>Evolution of pathogenesis and genome organization in the Tremellales.</title>
        <authorList>
            <person name="Cuomo C."/>
            <person name="Litvintseva A."/>
            <person name="Heitman J."/>
            <person name="Chen Y."/>
            <person name="Sun S."/>
            <person name="Springer D."/>
            <person name="Dromer F."/>
            <person name="Young S."/>
            <person name="Zeng Q."/>
            <person name="Chapman S."/>
            <person name="Gujja S."/>
            <person name="Saif S."/>
            <person name="Birren B."/>
        </authorList>
    </citation>
    <scope>NUCLEOTIDE SEQUENCE [LARGE SCALE GENOMIC DNA]</scope>
    <source>
        <strain evidence="2 3">CBS 6273</strain>
    </source>
</reference>
<evidence type="ECO:0000256" key="1">
    <source>
        <dbReference type="SAM" id="MobiDB-lite"/>
    </source>
</evidence>
<feature type="compositionally biased region" description="Acidic residues" evidence="1">
    <location>
        <begin position="56"/>
        <end position="76"/>
    </location>
</feature>